<name>A0ABV9RSR3_9PSEU</name>
<organism evidence="2 3">
    <name type="scientific">Actinophytocola glycyrrhizae</name>
    <dbReference type="NCBI Taxonomy" id="2044873"/>
    <lineage>
        <taxon>Bacteria</taxon>
        <taxon>Bacillati</taxon>
        <taxon>Actinomycetota</taxon>
        <taxon>Actinomycetes</taxon>
        <taxon>Pseudonocardiales</taxon>
        <taxon>Pseudonocardiaceae</taxon>
    </lineage>
</organism>
<evidence type="ECO:0000313" key="3">
    <source>
        <dbReference type="Proteomes" id="UP001595859"/>
    </source>
</evidence>
<gene>
    <name evidence="2" type="ORF">ACFPCV_02475</name>
</gene>
<dbReference type="PRINTS" id="PR00359">
    <property type="entry name" value="BP450"/>
</dbReference>
<accession>A0ABV9RSR3</accession>
<dbReference type="PROSITE" id="PS00086">
    <property type="entry name" value="CYTOCHROME_P450"/>
    <property type="match status" value="1"/>
</dbReference>
<dbReference type="InterPro" id="IPR017972">
    <property type="entry name" value="Cyt_P450_CS"/>
</dbReference>
<keyword evidence="3" id="KW-1185">Reference proteome</keyword>
<dbReference type="Proteomes" id="UP001595859">
    <property type="component" value="Unassembled WGS sequence"/>
</dbReference>
<dbReference type="PANTHER" id="PTHR46696">
    <property type="entry name" value="P450, PUTATIVE (EUROFUNG)-RELATED"/>
    <property type="match status" value="1"/>
</dbReference>
<sequence>MATRRIDRAATETVCPAFRDDDGVWHVRDLAGGRAVLRDTETVQAGLGVETVAKLPSSFRRPVLYWDGPEHREYRRQTARFFTPRRVDTEYRDLMHRVADREIGVLRAAGRADLSELSFRLAVDVAKAVIGLTESRPGTARRLARFFPEKLGKPGFTSPRGVYWAARILYLWLAIHVRDVRPAVRVRTRRRQDDLISHLLDEGAGAGEILSECITVAAAGMVTTREFICAAAWHLCTDDALLAAYRAGDELARFAILHELARLEPPLAALKRRTTAPVTLPGGTVIAAGERVDVSIAAANLDQAAAPGLTFGDGPHRCPGAHLAIQESDIFLTKLFAIEGVRLIAPPRVAFNDAFGSYSLHDMIVSVDDRTVEA</sequence>
<evidence type="ECO:0000256" key="1">
    <source>
        <dbReference type="ARBA" id="ARBA00010617"/>
    </source>
</evidence>
<comment type="similarity">
    <text evidence="1">Belongs to the cytochrome P450 family.</text>
</comment>
<dbReference type="EMBL" id="JBHSIS010000002">
    <property type="protein sequence ID" value="MFC4852353.1"/>
    <property type="molecule type" value="Genomic_DNA"/>
</dbReference>
<evidence type="ECO:0000313" key="2">
    <source>
        <dbReference type="EMBL" id="MFC4852353.1"/>
    </source>
</evidence>
<dbReference type="RefSeq" id="WP_378053987.1">
    <property type="nucleotide sequence ID" value="NZ_JBHSIS010000002.1"/>
</dbReference>
<reference evidence="3" key="1">
    <citation type="journal article" date="2019" name="Int. J. Syst. Evol. Microbiol.">
        <title>The Global Catalogue of Microorganisms (GCM) 10K type strain sequencing project: providing services to taxonomists for standard genome sequencing and annotation.</title>
        <authorList>
            <consortium name="The Broad Institute Genomics Platform"/>
            <consortium name="The Broad Institute Genome Sequencing Center for Infectious Disease"/>
            <person name="Wu L."/>
            <person name="Ma J."/>
        </authorList>
    </citation>
    <scope>NUCLEOTIDE SEQUENCE [LARGE SCALE GENOMIC DNA]</scope>
    <source>
        <strain evidence="3">ZS-22-S1</strain>
    </source>
</reference>
<comment type="caution">
    <text evidence="2">The sequence shown here is derived from an EMBL/GenBank/DDBJ whole genome shotgun (WGS) entry which is preliminary data.</text>
</comment>
<proteinExistence type="inferred from homology"/>
<dbReference type="InterPro" id="IPR002397">
    <property type="entry name" value="Cyt_P450_B"/>
</dbReference>
<dbReference type="Gene3D" id="1.10.630.10">
    <property type="entry name" value="Cytochrome P450"/>
    <property type="match status" value="1"/>
</dbReference>
<dbReference type="InterPro" id="IPR036396">
    <property type="entry name" value="Cyt_P450_sf"/>
</dbReference>
<protein>
    <submittedName>
        <fullName evidence="2">Cytochrome P450</fullName>
    </submittedName>
</protein>
<dbReference type="CDD" id="cd00302">
    <property type="entry name" value="cytochrome_P450"/>
    <property type="match status" value="1"/>
</dbReference>
<dbReference type="SUPFAM" id="SSF48264">
    <property type="entry name" value="Cytochrome P450"/>
    <property type="match status" value="1"/>
</dbReference>
<dbReference type="PANTHER" id="PTHR46696:SF1">
    <property type="entry name" value="CYTOCHROME P450 YJIB-RELATED"/>
    <property type="match status" value="1"/>
</dbReference>